<dbReference type="InterPro" id="IPR020810">
    <property type="entry name" value="Enolase_C"/>
</dbReference>
<evidence type="ECO:0000256" key="1">
    <source>
        <dbReference type="ARBA" id="ARBA00005031"/>
    </source>
</evidence>
<dbReference type="Gene3D" id="3.30.390.10">
    <property type="entry name" value="Enolase-like, N-terminal domain"/>
    <property type="match status" value="1"/>
</dbReference>
<dbReference type="SMART" id="SM01193">
    <property type="entry name" value="Enolase_N"/>
    <property type="match status" value="1"/>
</dbReference>
<evidence type="ECO:0000256" key="4">
    <source>
        <dbReference type="ARBA" id="ARBA00022842"/>
    </source>
</evidence>
<dbReference type="Proteomes" id="UP000001542">
    <property type="component" value="Unassembled WGS sequence"/>
</dbReference>
<feature type="domain" description="Enolase C-terminal TIM barrel" evidence="7">
    <location>
        <begin position="202"/>
        <end position="479"/>
    </location>
</feature>
<dbReference type="SUPFAM" id="SSF51604">
    <property type="entry name" value="Enolase C-terminal domain-like"/>
    <property type="match status" value="1"/>
</dbReference>
<evidence type="ECO:0000256" key="2">
    <source>
        <dbReference type="ARBA" id="ARBA00009604"/>
    </source>
</evidence>
<sequence>MSKGDSAEASKPLRAIDYIREHSIEQKLEEFIGQIVHERPNDPYGVLANKFASQSQPPTVTQLKGHEILLSTGRPTLQVEVWANMLGRNVMVAVSNAPIGTSVFNQEQKPYLDTNTTRFLGLGSRNACTLVELISSALQGKNFMTIDQFDMIIKKVLDGKSGIVNVLSAASFALARASAIVREQPLFLYLYESIYPQQSIDHFSIPTPAITVIQGGMHATSPLLFESVFIIPKSSLSYIEQLRICSEIAYRVQDKLYGDKEVFAVGKAGGYVSNSSVISSTVALIEKCITETGLTPGTDIQIGIDCAASYLYDTERQLYQVEKGVYKNTQQLVQYYLDLLAQHPSITILNDGNSDLDHGGWDNLQQGIQKSAIVSGGDIYGSQAMQSRRGLKKKWTDAILLQPGQAGTLSEAAETAKLFKQKGKQVIVGRRSGETCDTTIVDFAVAIQAEYFMGGGIIGSEGSAKYNHMLRIYEYLRDRSIIQ</sequence>
<keyword evidence="5" id="KW-0324">Glycolysis</keyword>
<accession>A2DPH9</accession>
<evidence type="ECO:0000256" key="3">
    <source>
        <dbReference type="ARBA" id="ARBA00012058"/>
    </source>
</evidence>
<dbReference type="AlphaFoldDB" id="A2DPH9"/>
<dbReference type="InterPro" id="IPR029017">
    <property type="entry name" value="Enolase-like_N"/>
</dbReference>
<dbReference type="SMART" id="SM01192">
    <property type="entry name" value="Enolase_C"/>
    <property type="match status" value="1"/>
</dbReference>
<keyword evidence="4" id="KW-0460">Magnesium</keyword>
<proteinExistence type="inferred from homology"/>
<dbReference type="GO" id="GO:0004634">
    <property type="term" value="F:phosphopyruvate hydratase activity"/>
    <property type="evidence" value="ECO:0000318"/>
    <property type="project" value="GO_Central"/>
</dbReference>
<dbReference type="VEuPathDB" id="TrichDB:TVAG_170370"/>
<dbReference type="Pfam" id="PF00113">
    <property type="entry name" value="Enolase_C"/>
    <property type="match status" value="1"/>
</dbReference>
<dbReference type="InterPro" id="IPR000941">
    <property type="entry name" value="Enolase"/>
</dbReference>
<dbReference type="GO" id="GO:0006096">
    <property type="term" value="P:glycolytic process"/>
    <property type="evidence" value="ECO:0000318"/>
    <property type="project" value="GO_Central"/>
</dbReference>
<dbReference type="UniPathway" id="UPA00109">
    <property type="reaction ID" value="UER00187"/>
</dbReference>
<dbReference type="GO" id="GO:0000015">
    <property type="term" value="C:phosphopyruvate hydratase complex"/>
    <property type="evidence" value="ECO:0000318"/>
    <property type="project" value="GO_Central"/>
</dbReference>
<dbReference type="PANTHER" id="PTHR11902">
    <property type="entry name" value="ENOLASE"/>
    <property type="match status" value="1"/>
</dbReference>
<dbReference type="SMR" id="A2DPH9"/>
<dbReference type="InterPro" id="IPR020811">
    <property type="entry name" value="Enolase_N"/>
</dbReference>
<evidence type="ECO:0000313" key="9">
    <source>
        <dbReference type="EMBL" id="EAY17723.1"/>
    </source>
</evidence>
<feature type="domain" description="Enolase N-terminal" evidence="8">
    <location>
        <begin position="60"/>
        <end position="190"/>
    </location>
</feature>
<dbReference type="InterPro" id="IPR036849">
    <property type="entry name" value="Enolase-like_C_sf"/>
</dbReference>
<dbReference type="InParanoid" id="A2DPH9"/>
<protein>
    <recommendedName>
        <fullName evidence="3">phosphopyruvate hydratase</fullName>
        <ecNumber evidence="3">4.2.1.11</ecNumber>
    </recommendedName>
</protein>
<evidence type="ECO:0000313" key="10">
    <source>
        <dbReference type="Proteomes" id="UP000001542"/>
    </source>
</evidence>
<dbReference type="EMBL" id="DS113227">
    <property type="protein sequence ID" value="EAY17723.1"/>
    <property type="molecule type" value="Genomic_DNA"/>
</dbReference>
<keyword evidence="10" id="KW-1185">Reference proteome</keyword>
<comment type="pathway">
    <text evidence="1">Carbohydrate degradation; glycolysis; pyruvate from D-glyceraldehyde 3-phosphate: step 4/5.</text>
</comment>
<dbReference type="PRINTS" id="PR00148">
    <property type="entry name" value="ENOLASE"/>
</dbReference>
<dbReference type="OrthoDB" id="10009078at2759"/>
<evidence type="ECO:0000256" key="5">
    <source>
        <dbReference type="ARBA" id="ARBA00023152"/>
    </source>
</evidence>
<dbReference type="STRING" id="5722.A2DPH9"/>
<evidence type="ECO:0000259" key="8">
    <source>
        <dbReference type="SMART" id="SM01193"/>
    </source>
</evidence>
<dbReference type="PANTHER" id="PTHR11902:SF1">
    <property type="entry name" value="ENOLASE"/>
    <property type="match status" value="1"/>
</dbReference>
<dbReference type="Gene3D" id="3.20.20.120">
    <property type="entry name" value="Enolase-like C-terminal domain"/>
    <property type="match status" value="1"/>
</dbReference>
<reference evidence="9" key="2">
    <citation type="journal article" date="2007" name="Science">
        <title>Draft genome sequence of the sexually transmitted pathogen Trichomonas vaginalis.</title>
        <authorList>
            <person name="Carlton J.M."/>
            <person name="Hirt R.P."/>
            <person name="Silva J.C."/>
            <person name="Delcher A.L."/>
            <person name="Schatz M."/>
            <person name="Zhao Q."/>
            <person name="Wortman J.R."/>
            <person name="Bidwell S.L."/>
            <person name="Alsmark U.C.M."/>
            <person name="Besteiro S."/>
            <person name="Sicheritz-Ponten T."/>
            <person name="Noel C.J."/>
            <person name="Dacks J.B."/>
            <person name="Foster P.G."/>
            <person name="Simillion C."/>
            <person name="Van de Peer Y."/>
            <person name="Miranda-Saavedra D."/>
            <person name="Barton G.J."/>
            <person name="Westrop G.D."/>
            <person name="Mueller S."/>
            <person name="Dessi D."/>
            <person name="Fiori P.L."/>
            <person name="Ren Q."/>
            <person name="Paulsen I."/>
            <person name="Zhang H."/>
            <person name="Bastida-Corcuera F.D."/>
            <person name="Simoes-Barbosa A."/>
            <person name="Brown M.T."/>
            <person name="Hayes R.D."/>
            <person name="Mukherjee M."/>
            <person name="Okumura C.Y."/>
            <person name="Schneider R."/>
            <person name="Smith A.J."/>
            <person name="Vanacova S."/>
            <person name="Villalvazo M."/>
            <person name="Haas B.J."/>
            <person name="Pertea M."/>
            <person name="Feldblyum T.V."/>
            <person name="Utterback T.R."/>
            <person name="Shu C.L."/>
            <person name="Osoegawa K."/>
            <person name="de Jong P.J."/>
            <person name="Hrdy I."/>
            <person name="Horvathova L."/>
            <person name="Zubacova Z."/>
            <person name="Dolezal P."/>
            <person name="Malik S.B."/>
            <person name="Logsdon J.M. Jr."/>
            <person name="Henze K."/>
            <person name="Gupta A."/>
            <person name="Wang C.C."/>
            <person name="Dunne R.L."/>
            <person name="Upcroft J.A."/>
            <person name="Upcroft P."/>
            <person name="White O."/>
            <person name="Salzberg S.L."/>
            <person name="Tang P."/>
            <person name="Chiu C.-H."/>
            <person name="Lee Y.-S."/>
            <person name="Embley T.M."/>
            <person name="Coombs G.H."/>
            <person name="Mottram J.C."/>
            <person name="Tachezy J."/>
            <person name="Fraser-Liggett C.M."/>
            <person name="Johnson P.J."/>
        </authorList>
    </citation>
    <scope>NUCLEOTIDE SEQUENCE [LARGE SCALE GENOMIC DNA]</scope>
    <source>
        <strain evidence="9">G3</strain>
    </source>
</reference>
<comment type="similarity">
    <text evidence="2">Belongs to the enolase family.</text>
</comment>
<reference evidence="9" key="1">
    <citation type="submission" date="2006-10" db="EMBL/GenBank/DDBJ databases">
        <authorList>
            <person name="Amadeo P."/>
            <person name="Zhao Q."/>
            <person name="Wortman J."/>
            <person name="Fraser-Liggett C."/>
            <person name="Carlton J."/>
        </authorList>
    </citation>
    <scope>NUCLEOTIDE SEQUENCE</scope>
    <source>
        <strain evidence="9">G3</strain>
    </source>
</reference>
<organism evidence="9 10">
    <name type="scientific">Trichomonas vaginalis (strain ATCC PRA-98 / G3)</name>
    <dbReference type="NCBI Taxonomy" id="412133"/>
    <lineage>
        <taxon>Eukaryota</taxon>
        <taxon>Metamonada</taxon>
        <taxon>Parabasalia</taxon>
        <taxon>Trichomonadida</taxon>
        <taxon>Trichomonadidae</taxon>
        <taxon>Trichomonas</taxon>
    </lineage>
</organism>
<dbReference type="SUPFAM" id="SSF54826">
    <property type="entry name" value="Enolase N-terminal domain-like"/>
    <property type="match status" value="1"/>
</dbReference>
<keyword evidence="6" id="KW-0456">Lyase</keyword>
<dbReference type="Pfam" id="PF03952">
    <property type="entry name" value="Enolase_N"/>
    <property type="match status" value="1"/>
</dbReference>
<evidence type="ECO:0000259" key="7">
    <source>
        <dbReference type="SMART" id="SM01192"/>
    </source>
</evidence>
<dbReference type="GO" id="GO:0000287">
    <property type="term" value="F:magnesium ion binding"/>
    <property type="evidence" value="ECO:0007669"/>
    <property type="project" value="InterPro"/>
</dbReference>
<dbReference type="eggNOG" id="KOG2670">
    <property type="taxonomic scope" value="Eukaryota"/>
</dbReference>
<dbReference type="RefSeq" id="XP_001329858.1">
    <property type="nucleotide sequence ID" value="XM_001329823.1"/>
</dbReference>
<name>A2DPH9_TRIV3</name>
<dbReference type="VEuPathDB" id="TrichDB:TVAGG3_0680490"/>
<dbReference type="KEGG" id="tva:4775741"/>
<dbReference type="EC" id="4.2.1.11" evidence="3"/>
<dbReference type="SUPFAM" id="SSF47391">
    <property type="entry name" value="Dimerization-anchoring domain of cAMP-dependent PK regulatory subunit"/>
    <property type="match status" value="1"/>
</dbReference>
<gene>
    <name evidence="9" type="ORF">TVAG_170370</name>
</gene>
<evidence type="ECO:0000256" key="6">
    <source>
        <dbReference type="ARBA" id="ARBA00023239"/>
    </source>
</evidence>